<reference evidence="2" key="1">
    <citation type="journal article" date="2014" name="Int. J. Syst. Evol. Microbiol.">
        <title>Complete genome sequence of Corynebacterium casei LMG S-19264T (=DSM 44701T), isolated from a smear-ripened cheese.</title>
        <authorList>
            <consortium name="US DOE Joint Genome Institute (JGI-PGF)"/>
            <person name="Walter F."/>
            <person name="Albersmeier A."/>
            <person name="Kalinowski J."/>
            <person name="Ruckert C."/>
        </authorList>
    </citation>
    <scope>NUCLEOTIDE SEQUENCE</scope>
    <source>
        <strain evidence="2">JCM 13064</strain>
    </source>
</reference>
<feature type="compositionally biased region" description="Low complexity" evidence="1">
    <location>
        <begin position="47"/>
        <end position="63"/>
    </location>
</feature>
<dbReference type="AlphaFoldDB" id="A0A917RG13"/>
<dbReference type="Proteomes" id="UP000645217">
    <property type="component" value="Unassembled WGS sequence"/>
</dbReference>
<dbReference type="EMBL" id="BMNT01000032">
    <property type="protein sequence ID" value="GGL04761.1"/>
    <property type="molecule type" value="Genomic_DNA"/>
</dbReference>
<feature type="region of interest" description="Disordered" evidence="1">
    <location>
        <begin position="1"/>
        <end position="69"/>
    </location>
</feature>
<reference evidence="2" key="2">
    <citation type="submission" date="2020-09" db="EMBL/GenBank/DDBJ databases">
        <authorList>
            <person name="Sun Q."/>
            <person name="Ohkuma M."/>
        </authorList>
    </citation>
    <scope>NUCLEOTIDE SEQUENCE</scope>
    <source>
        <strain evidence="2">JCM 13064</strain>
    </source>
</reference>
<evidence type="ECO:0000256" key="1">
    <source>
        <dbReference type="SAM" id="MobiDB-lite"/>
    </source>
</evidence>
<evidence type="ECO:0000313" key="3">
    <source>
        <dbReference type="Proteomes" id="UP000645217"/>
    </source>
</evidence>
<sequence length="238" mass="25271">MSAGVVRAGIHRTPATPPIGTTRPATRPARLPGRRAHAPAPTPPSTPAQQAPWPTAAPPWHAARPQSPDHEQAYLPTRRNLFTSARRLGSAAAHDEAAALVWRATRRSPATCSLMSPPSAEAAITQAGVCAARAMHPSRALTCEDAGYGRAGRKDARPMAGSGHRRAACCRRIICSASPECRRVVLVSKKHKTSGKDKEMTATTATAIRTAGTTWDSRSRTAGTTWDGYSRTAGTTWD</sequence>
<accession>A0A917RG13</accession>
<organism evidence="2 3">
    <name type="scientific">Sphaerisporangium melleum</name>
    <dbReference type="NCBI Taxonomy" id="321316"/>
    <lineage>
        <taxon>Bacteria</taxon>
        <taxon>Bacillati</taxon>
        <taxon>Actinomycetota</taxon>
        <taxon>Actinomycetes</taxon>
        <taxon>Streptosporangiales</taxon>
        <taxon>Streptosporangiaceae</taxon>
        <taxon>Sphaerisporangium</taxon>
    </lineage>
</organism>
<protein>
    <submittedName>
        <fullName evidence="2">Uncharacterized protein</fullName>
    </submittedName>
</protein>
<name>A0A917RG13_9ACTN</name>
<proteinExistence type="predicted"/>
<keyword evidence="3" id="KW-1185">Reference proteome</keyword>
<gene>
    <name evidence="2" type="ORF">GCM10007964_53680</name>
</gene>
<comment type="caution">
    <text evidence="2">The sequence shown here is derived from an EMBL/GenBank/DDBJ whole genome shotgun (WGS) entry which is preliminary data.</text>
</comment>
<evidence type="ECO:0000313" key="2">
    <source>
        <dbReference type="EMBL" id="GGL04761.1"/>
    </source>
</evidence>
<feature type="region of interest" description="Disordered" evidence="1">
    <location>
        <begin position="215"/>
        <end position="238"/>
    </location>
</feature>